<organism evidence="1 2">
    <name type="scientific">Flavobacterium hibernum</name>
    <dbReference type="NCBI Taxonomy" id="37752"/>
    <lineage>
        <taxon>Bacteria</taxon>
        <taxon>Pseudomonadati</taxon>
        <taxon>Bacteroidota</taxon>
        <taxon>Flavobacteriia</taxon>
        <taxon>Flavobacteriales</taxon>
        <taxon>Flavobacteriaceae</taxon>
        <taxon>Flavobacterium</taxon>
    </lineage>
</organism>
<evidence type="ECO:0000313" key="2">
    <source>
        <dbReference type="Proteomes" id="UP000198302"/>
    </source>
</evidence>
<name>A0ABX4C0C9_9FLAO</name>
<evidence type="ECO:0000313" key="1">
    <source>
        <dbReference type="EMBL" id="OXA85200.1"/>
    </source>
</evidence>
<sequence>MNIEDENQRILIEEMEAIKADILAVYNASGKRTSGEFENGLELKYEPNKATLFGYEYLAGRRAGKMPPIEAIEKWLEQKGIKPIESTMKISTLAYLIARKIAKEGTRKESQLQIYKQVITPQRIQDIMTKISQINVQLFVWELNQMLGSLEENQ</sequence>
<dbReference type="Proteomes" id="UP000198302">
    <property type="component" value="Unassembled WGS sequence"/>
</dbReference>
<accession>A0ABX4C0C9</accession>
<gene>
    <name evidence="1" type="ORF">B0A73_17785</name>
</gene>
<proteinExistence type="predicted"/>
<keyword evidence="2" id="KW-1185">Reference proteome</keyword>
<protein>
    <submittedName>
        <fullName evidence="1">Uncharacterized protein</fullName>
    </submittedName>
</protein>
<dbReference type="RefSeq" id="WP_052480256.1">
    <property type="nucleotide sequence ID" value="NZ_JPRK01000021.1"/>
</dbReference>
<comment type="caution">
    <text evidence="1">The sequence shown here is derived from an EMBL/GenBank/DDBJ whole genome shotgun (WGS) entry which is preliminary data.</text>
</comment>
<dbReference type="EMBL" id="MUGX01000026">
    <property type="protein sequence ID" value="OXA85200.1"/>
    <property type="molecule type" value="Genomic_DNA"/>
</dbReference>
<reference evidence="1 2" key="1">
    <citation type="submission" date="2016-11" db="EMBL/GenBank/DDBJ databases">
        <title>Whole genomes of Flavobacteriaceae.</title>
        <authorList>
            <person name="Stine C."/>
            <person name="Li C."/>
            <person name="Tadesse D."/>
        </authorList>
    </citation>
    <scope>NUCLEOTIDE SEQUENCE [LARGE SCALE GENOMIC DNA]</scope>
    <source>
        <strain evidence="1 2">ATCC 51468</strain>
    </source>
</reference>